<gene>
    <name evidence="2" type="ORF">DRE_00490</name>
</gene>
<keyword evidence="3" id="KW-1185">Reference proteome</keyword>
<evidence type="ECO:0000256" key="1">
    <source>
        <dbReference type="SAM" id="MobiDB-lite"/>
    </source>
</evidence>
<dbReference type="EMBL" id="KI966410">
    <property type="protein sequence ID" value="EWC47522.1"/>
    <property type="molecule type" value="Genomic_DNA"/>
</dbReference>
<name>W7I533_9PEZI</name>
<feature type="compositionally biased region" description="Acidic residues" evidence="1">
    <location>
        <begin position="133"/>
        <end position="155"/>
    </location>
</feature>
<sequence length="155" mass="16225">MVASKLGNLDDAPADTSRDSPSPAPDVDNSETKADEVAPVKRGRGRPPKPGGPAPKKPVVLTASGEPRKRGRPRKEEGAEPKAKVARTTTTRSPAAAGRRGRKKKEDATPTSAKKPTPKKPAAATRRGKKEEPEAEASDASDDGAEDAEGEDDDE</sequence>
<proteinExistence type="predicted"/>
<evidence type="ECO:0000313" key="2">
    <source>
        <dbReference type="EMBL" id="EWC47522.1"/>
    </source>
</evidence>
<dbReference type="GO" id="GO:0003677">
    <property type="term" value="F:DNA binding"/>
    <property type="evidence" value="ECO:0007669"/>
    <property type="project" value="InterPro"/>
</dbReference>
<accession>W7I533</accession>
<protein>
    <submittedName>
        <fullName evidence="2">Uncharacterized protein</fullName>
    </submittedName>
</protein>
<dbReference type="PRINTS" id="PR00929">
    <property type="entry name" value="ATHOOK"/>
</dbReference>
<evidence type="ECO:0000313" key="3">
    <source>
        <dbReference type="Proteomes" id="UP000024837"/>
    </source>
</evidence>
<reference evidence="2 3" key="1">
    <citation type="submission" date="2013-05" db="EMBL/GenBank/DDBJ databases">
        <title>Drechslerella stenobrocha genome reveals carnivorous origination and mechanical trapping mechanism of predatory fungi.</title>
        <authorList>
            <person name="Liu X."/>
            <person name="Zhang W."/>
            <person name="Liu K."/>
        </authorList>
    </citation>
    <scope>NUCLEOTIDE SEQUENCE [LARGE SCALE GENOMIC DNA]</scope>
    <source>
        <strain evidence="2 3">248</strain>
    </source>
</reference>
<feature type="compositionally biased region" description="Basic and acidic residues" evidence="1">
    <location>
        <begin position="74"/>
        <end position="83"/>
    </location>
</feature>
<dbReference type="HOGENOM" id="CLU_123983_0_0_1"/>
<feature type="compositionally biased region" description="Basic and acidic residues" evidence="1">
    <location>
        <begin position="30"/>
        <end position="39"/>
    </location>
</feature>
<dbReference type="InterPro" id="IPR017956">
    <property type="entry name" value="AT_hook_DNA-bd_motif"/>
</dbReference>
<organism evidence="2 3">
    <name type="scientific">Drechslerella stenobrocha 248</name>
    <dbReference type="NCBI Taxonomy" id="1043628"/>
    <lineage>
        <taxon>Eukaryota</taxon>
        <taxon>Fungi</taxon>
        <taxon>Dikarya</taxon>
        <taxon>Ascomycota</taxon>
        <taxon>Pezizomycotina</taxon>
        <taxon>Orbiliomycetes</taxon>
        <taxon>Orbiliales</taxon>
        <taxon>Orbiliaceae</taxon>
        <taxon>Drechslerella</taxon>
    </lineage>
</organism>
<feature type="compositionally biased region" description="Low complexity" evidence="1">
    <location>
        <begin position="86"/>
        <end position="98"/>
    </location>
</feature>
<dbReference type="AlphaFoldDB" id="W7I533"/>
<dbReference type="Proteomes" id="UP000024837">
    <property type="component" value="Unassembled WGS sequence"/>
</dbReference>
<feature type="region of interest" description="Disordered" evidence="1">
    <location>
        <begin position="1"/>
        <end position="155"/>
    </location>
</feature>
<feature type="compositionally biased region" description="Low complexity" evidence="1">
    <location>
        <begin position="109"/>
        <end position="125"/>
    </location>
</feature>